<dbReference type="Gene3D" id="2.40.30.10">
    <property type="entry name" value="Translation factors"/>
    <property type="match status" value="1"/>
</dbReference>
<evidence type="ECO:0000256" key="8">
    <source>
        <dbReference type="ARBA" id="ARBA00022840"/>
    </source>
</evidence>
<evidence type="ECO:0000256" key="4">
    <source>
        <dbReference type="ARBA" id="ARBA00022555"/>
    </source>
</evidence>
<dbReference type="InterPro" id="IPR004506">
    <property type="entry name" value="MnmA-like"/>
</dbReference>
<evidence type="ECO:0000256" key="11">
    <source>
        <dbReference type="ARBA" id="ARBA00049564"/>
    </source>
</evidence>
<evidence type="ECO:0000256" key="9">
    <source>
        <dbReference type="ARBA" id="ARBA00022884"/>
    </source>
</evidence>
<dbReference type="EC" id="2.8.1.14" evidence="3"/>
<dbReference type="HAMAP" id="MF_00144">
    <property type="entry name" value="tRNA_thiouridyl_MnmA"/>
    <property type="match status" value="1"/>
</dbReference>
<name>A0ABM0JMT8_APLCA</name>
<dbReference type="GeneID" id="101859402"/>
<reference evidence="15" key="1">
    <citation type="submission" date="2025-08" db="UniProtKB">
        <authorList>
            <consortium name="RefSeq"/>
        </authorList>
    </citation>
    <scope>IDENTIFICATION</scope>
</reference>
<evidence type="ECO:0000259" key="13">
    <source>
        <dbReference type="Pfam" id="PF20259"/>
    </source>
</evidence>
<keyword evidence="5" id="KW-0808">Transferase</keyword>
<evidence type="ECO:0000256" key="10">
    <source>
        <dbReference type="ARBA" id="ARBA00023157"/>
    </source>
</evidence>
<keyword evidence="7" id="KW-0547">Nucleotide-binding</keyword>
<dbReference type="NCBIfam" id="NF001138">
    <property type="entry name" value="PRK00143.1"/>
    <property type="match status" value="1"/>
</dbReference>
<evidence type="ECO:0000256" key="3">
    <source>
        <dbReference type="ARBA" id="ARBA00011953"/>
    </source>
</evidence>
<keyword evidence="9" id="KW-0694">RNA-binding</keyword>
<dbReference type="Pfam" id="PF20258">
    <property type="entry name" value="tRNA_Me_trans_C"/>
    <property type="match status" value="1"/>
</dbReference>
<organism evidence="14 15">
    <name type="scientific">Aplysia californica</name>
    <name type="common">California sea hare</name>
    <dbReference type="NCBI Taxonomy" id="6500"/>
    <lineage>
        <taxon>Eukaryota</taxon>
        <taxon>Metazoa</taxon>
        <taxon>Spiralia</taxon>
        <taxon>Lophotrochozoa</taxon>
        <taxon>Mollusca</taxon>
        <taxon>Gastropoda</taxon>
        <taxon>Heterobranchia</taxon>
        <taxon>Euthyneura</taxon>
        <taxon>Tectipleura</taxon>
        <taxon>Aplysiida</taxon>
        <taxon>Aplysioidea</taxon>
        <taxon>Aplysiidae</taxon>
        <taxon>Aplysia</taxon>
    </lineage>
</organism>
<dbReference type="InterPro" id="IPR046885">
    <property type="entry name" value="MnmA-like_C"/>
</dbReference>
<keyword evidence="6" id="KW-0819">tRNA processing</keyword>
<feature type="domain" description="tRNA-specific 2-thiouridylase MnmA-like central" evidence="13">
    <location>
        <begin position="215"/>
        <end position="276"/>
    </location>
</feature>
<feature type="domain" description="tRNA-specific 2-thiouridylase MnmA-like C-terminal" evidence="12">
    <location>
        <begin position="294"/>
        <end position="366"/>
    </location>
</feature>
<dbReference type="InterPro" id="IPR014729">
    <property type="entry name" value="Rossmann-like_a/b/a_fold"/>
</dbReference>
<dbReference type="InterPro" id="IPR023382">
    <property type="entry name" value="MnmA-like_central_sf"/>
</dbReference>
<comment type="function">
    <text evidence="1">Catalyzes the 2-thiolation of uridine at the wobble position (U34) of mitochondrial tRNA(Lys), tRNA(Glu) and tRNA(Gln). Required for the formation of 5-taurinomethyl-2-thiouridine (tm5s2U) of mitochondrial tRNA(Lys), tRNA(Glu), and tRNA(Gln) at the wobble position. ATP is required to activate the C2 atom of the wobble base.</text>
</comment>
<accession>A0ABM0JMT8</accession>
<evidence type="ECO:0000256" key="7">
    <source>
        <dbReference type="ARBA" id="ARBA00022741"/>
    </source>
</evidence>
<dbReference type="Pfam" id="PF20259">
    <property type="entry name" value="tRNA_Me_trans_M"/>
    <property type="match status" value="1"/>
</dbReference>
<keyword evidence="10" id="KW-1015">Disulfide bond</keyword>
<evidence type="ECO:0000256" key="6">
    <source>
        <dbReference type="ARBA" id="ARBA00022694"/>
    </source>
</evidence>
<proteinExistence type="inferred from homology"/>
<dbReference type="Gene3D" id="2.30.30.280">
    <property type="entry name" value="Adenine nucleotide alpha hydrolases-like domains"/>
    <property type="match status" value="1"/>
</dbReference>
<evidence type="ECO:0000259" key="12">
    <source>
        <dbReference type="Pfam" id="PF20258"/>
    </source>
</evidence>
<gene>
    <name evidence="15" type="primary">LOC101859402</name>
</gene>
<dbReference type="SUPFAM" id="SSF52402">
    <property type="entry name" value="Adenine nucleotide alpha hydrolases-like"/>
    <property type="match status" value="1"/>
</dbReference>
<evidence type="ECO:0000256" key="2">
    <source>
        <dbReference type="ARBA" id="ARBA00006191"/>
    </source>
</evidence>
<dbReference type="InterPro" id="IPR046884">
    <property type="entry name" value="MnmA-like_central"/>
</dbReference>
<evidence type="ECO:0000313" key="14">
    <source>
        <dbReference type="Proteomes" id="UP000694888"/>
    </source>
</evidence>
<comment type="similarity">
    <text evidence="2">Belongs to the MnmA/TRMU family.</text>
</comment>
<dbReference type="CDD" id="cd01998">
    <property type="entry name" value="MnmA_TRMU-like"/>
    <property type="match status" value="1"/>
</dbReference>
<evidence type="ECO:0000256" key="5">
    <source>
        <dbReference type="ARBA" id="ARBA00022679"/>
    </source>
</evidence>
<dbReference type="PANTHER" id="PTHR11933:SF5">
    <property type="entry name" value="MITOCHONDRIAL TRNA-SPECIFIC 2-THIOURIDYLASE 1"/>
    <property type="match status" value="1"/>
</dbReference>
<comment type="catalytic activity">
    <reaction evidence="11">
        <text>5-taurinomethyluridine(34) in tRNA + S-sulfanyl-L-cysteinyl-[protein] + AH2 + ATP = 5-taurinomethyl-2-thiouridine(34) in tRNA + L-cysteinyl-[protein] + A + AMP + diphosphate + H(+)</text>
        <dbReference type="Rhea" id="RHEA:47040"/>
        <dbReference type="Rhea" id="RHEA-COMP:10131"/>
        <dbReference type="Rhea" id="RHEA-COMP:11726"/>
        <dbReference type="Rhea" id="RHEA-COMP:11732"/>
        <dbReference type="Rhea" id="RHEA-COMP:11733"/>
        <dbReference type="ChEBI" id="CHEBI:13193"/>
        <dbReference type="ChEBI" id="CHEBI:15378"/>
        <dbReference type="ChEBI" id="CHEBI:17499"/>
        <dbReference type="ChEBI" id="CHEBI:29950"/>
        <dbReference type="ChEBI" id="CHEBI:30616"/>
        <dbReference type="ChEBI" id="CHEBI:33019"/>
        <dbReference type="ChEBI" id="CHEBI:61963"/>
        <dbReference type="ChEBI" id="CHEBI:87171"/>
        <dbReference type="ChEBI" id="CHEBI:87172"/>
        <dbReference type="ChEBI" id="CHEBI:456215"/>
        <dbReference type="EC" id="2.8.1.14"/>
    </reaction>
</comment>
<keyword evidence="14" id="KW-1185">Reference proteome</keyword>
<dbReference type="Gene3D" id="3.40.50.620">
    <property type="entry name" value="HUPs"/>
    <property type="match status" value="1"/>
</dbReference>
<dbReference type="RefSeq" id="XP_005097372.1">
    <property type="nucleotide sequence ID" value="XM_005097315.3"/>
</dbReference>
<dbReference type="Pfam" id="PF03054">
    <property type="entry name" value="tRNA_Me_trans"/>
    <property type="match status" value="1"/>
</dbReference>
<dbReference type="NCBIfam" id="TIGR00420">
    <property type="entry name" value="trmU"/>
    <property type="match status" value="1"/>
</dbReference>
<protein>
    <recommendedName>
        <fullName evidence="3">tRNA-5-taurinomethyluridine 2-sulfurtransferase</fullName>
        <ecNumber evidence="3">2.8.1.14</ecNumber>
    </recommendedName>
</protein>
<sequence length="389" mass="43451">MSMRRVVCGISGGVDSAVSALLLKKKGFDVVGLFMKNWDIRDERGKCSVDEDREDAEFVCRTVGVPLYEVDFVKQYWNEVFSDLVKDYENGVTPNPDILCNRHIKFNHFVHHAETKLGADAIATGHYARTSAGYDLDRIDPDVGVSLLCAKDEEKDQTFFLSQIPQWALQKSIFPLGDLLKHQVKEIATEAGMERIARKKESMGICFIGSRNFHSFIEEYIEPKEGNFLDVETGAVVGTHKGSHYWTLGQRCHLPGFRAAYFVCEIRPDTQDILVAPGTGHPALFTDSFLSGPGHWIQGPPNAANPDSAFHAQFRFQHRHRLIACSGVGNDAGGYSISLERPMRAVTPGQYAVFYRDNTCLGSARIVQLGQTLFDRNVKDTVVFPKDLS</sequence>
<keyword evidence="8" id="KW-0067">ATP-binding</keyword>
<evidence type="ECO:0000256" key="1">
    <source>
        <dbReference type="ARBA" id="ARBA00003986"/>
    </source>
</evidence>
<dbReference type="PANTHER" id="PTHR11933">
    <property type="entry name" value="TRNA 5-METHYLAMINOMETHYL-2-THIOURIDYLATE -METHYLTRANSFERASE"/>
    <property type="match status" value="1"/>
</dbReference>
<dbReference type="Proteomes" id="UP000694888">
    <property type="component" value="Unplaced"/>
</dbReference>
<keyword evidence="4" id="KW-0820">tRNA-binding</keyword>
<evidence type="ECO:0000313" key="15">
    <source>
        <dbReference type="RefSeq" id="XP_005097372.1"/>
    </source>
</evidence>